<evidence type="ECO:0000313" key="1">
    <source>
        <dbReference type="EMBL" id="KAH9423549.1"/>
    </source>
</evidence>
<comment type="caution">
    <text evidence="1">The sequence shown here is derived from an EMBL/GenBank/DDBJ whole genome shotgun (WGS) entry which is preliminary data.</text>
</comment>
<dbReference type="Proteomes" id="UP000887458">
    <property type="component" value="Unassembled WGS sequence"/>
</dbReference>
<protein>
    <submittedName>
        <fullName evidence="1">Uncharacterized protein</fullName>
    </submittedName>
</protein>
<reference evidence="1 2" key="2">
    <citation type="journal article" date="2022" name="Mol. Biol. Evol.">
        <title>Comparative Genomics Reveals Insights into the Divergent Evolution of Astigmatic Mites and Household Pest Adaptations.</title>
        <authorList>
            <person name="Xiong Q."/>
            <person name="Wan A.T."/>
            <person name="Liu X."/>
            <person name="Fung C.S."/>
            <person name="Xiao X."/>
            <person name="Malainual N."/>
            <person name="Hou J."/>
            <person name="Wang L."/>
            <person name="Wang M."/>
            <person name="Yang K.Y."/>
            <person name="Cui Y."/>
            <person name="Leung E.L."/>
            <person name="Nong W."/>
            <person name="Shin S.K."/>
            <person name="Au S.W."/>
            <person name="Jeong K.Y."/>
            <person name="Chew F.T."/>
            <person name="Hui J.H."/>
            <person name="Leung T.F."/>
            <person name="Tungtrongchitr A."/>
            <person name="Zhong N."/>
            <person name="Liu Z."/>
            <person name="Tsui S.K."/>
        </authorList>
    </citation>
    <scope>NUCLEOTIDE SEQUENCE [LARGE SCALE GENOMIC DNA]</scope>
    <source>
        <strain evidence="1">Derp</strain>
    </source>
</reference>
<dbReference type="EMBL" id="NJHN03000032">
    <property type="protein sequence ID" value="KAH9423549.1"/>
    <property type="molecule type" value="Genomic_DNA"/>
</dbReference>
<accession>A0ABQ8JLQ9</accession>
<gene>
    <name evidence="1" type="ORF">DERP_003830</name>
</gene>
<keyword evidence="2" id="KW-1185">Reference proteome</keyword>
<organism evidence="1 2">
    <name type="scientific">Dermatophagoides pteronyssinus</name>
    <name type="common">European house dust mite</name>
    <dbReference type="NCBI Taxonomy" id="6956"/>
    <lineage>
        <taxon>Eukaryota</taxon>
        <taxon>Metazoa</taxon>
        <taxon>Ecdysozoa</taxon>
        <taxon>Arthropoda</taxon>
        <taxon>Chelicerata</taxon>
        <taxon>Arachnida</taxon>
        <taxon>Acari</taxon>
        <taxon>Acariformes</taxon>
        <taxon>Sarcoptiformes</taxon>
        <taxon>Astigmata</taxon>
        <taxon>Psoroptidia</taxon>
        <taxon>Analgoidea</taxon>
        <taxon>Pyroglyphidae</taxon>
        <taxon>Dermatophagoidinae</taxon>
        <taxon>Dermatophagoides</taxon>
    </lineage>
</organism>
<evidence type="ECO:0000313" key="2">
    <source>
        <dbReference type="Proteomes" id="UP000887458"/>
    </source>
</evidence>
<reference evidence="1 2" key="1">
    <citation type="journal article" date="2018" name="J. Allergy Clin. Immunol.">
        <title>High-quality assembly of Dermatophagoides pteronyssinus genome and transcriptome reveals a wide range of novel allergens.</title>
        <authorList>
            <person name="Liu X.Y."/>
            <person name="Yang K.Y."/>
            <person name="Wang M.Q."/>
            <person name="Kwok J.S."/>
            <person name="Zeng X."/>
            <person name="Yang Z."/>
            <person name="Xiao X.J."/>
            <person name="Lau C.P."/>
            <person name="Li Y."/>
            <person name="Huang Z.M."/>
            <person name="Ba J.G."/>
            <person name="Yim A.K."/>
            <person name="Ouyang C.Y."/>
            <person name="Ngai S.M."/>
            <person name="Chan T.F."/>
            <person name="Leung E.L."/>
            <person name="Liu L."/>
            <person name="Liu Z.G."/>
            <person name="Tsui S.K."/>
        </authorList>
    </citation>
    <scope>NUCLEOTIDE SEQUENCE [LARGE SCALE GENOMIC DNA]</scope>
    <source>
        <strain evidence="1">Derp</strain>
    </source>
</reference>
<name>A0ABQ8JLQ9_DERPT</name>
<sequence>MATFCNLRTASQSLTKATSASPLMVTFWLSRGWIGPLDLLAEESNGGRQLHNAVLGLSVKSGRMND</sequence>
<proteinExistence type="predicted"/>